<dbReference type="Proteomes" id="UP000178943">
    <property type="component" value="Unassembled WGS sequence"/>
</dbReference>
<gene>
    <name evidence="1" type="ORF">A2Y62_19770</name>
</gene>
<protein>
    <submittedName>
        <fullName evidence="1">Uncharacterized protein</fullName>
    </submittedName>
</protein>
<accession>A0A1F5VL15</accession>
<dbReference type="AlphaFoldDB" id="A0A1F5VL15"/>
<comment type="caution">
    <text evidence="1">The sequence shown here is derived from an EMBL/GenBank/DDBJ whole genome shotgun (WGS) entry which is preliminary data.</text>
</comment>
<sequence length="218" mass="25723">MQQGCENDPLHSYKDPMKYELADEFRQLVLLAQQDITLEEWEKANHTDYELIHRNIPSGTLEERWCHKTTITGPLWKAEYMFYEDDKQKTCTLQQALLFIYTIDVSMIEELTYSAEKVLGKATILTVAQYRKIKYWSPQSATVSSWTSPHAESYLYYLTGWGICARDDFNFDSDGGKQYIEWQKVEKDYNRISRTNCFILHMLISPLLDEKRKTESIK</sequence>
<proteinExistence type="predicted"/>
<dbReference type="EMBL" id="MFGW01000140">
    <property type="protein sequence ID" value="OGF64132.1"/>
    <property type="molecule type" value="Genomic_DNA"/>
</dbReference>
<name>A0A1F5VL15_9BACT</name>
<organism evidence="1 2">
    <name type="scientific">Candidatus Fischerbacteria bacterium RBG_13_37_8</name>
    <dbReference type="NCBI Taxonomy" id="1817863"/>
    <lineage>
        <taxon>Bacteria</taxon>
        <taxon>Candidatus Fischeribacteriota</taxon>
    </lineage>
</organism>
<reference evidence="1 2" key="1">
    <citation type="journal article" date="2016" name="Nat. Commun.">
        <title>Thousands of microbial genomes shed light on interconnected biogeochemical processes in an aquifer system.</title>
        <authorList>
            <person name="Anantharaman K."/>
            <person name="Brown C.T."/>
            <person name="Hug L.A."/>
            <person name="Sharon I."/>
            <person name="Castelle C.J."/>
            <person name="Probst A.J."/>
            <person name="Thomas B.C."/>
            <person name="Singh A."/>
            <person name="Wilkins M.J."/>
            <person name="Karaoz U."/>
            <person name="Brodie E.L."/>
            <person name="Williams K.H."/>
            <person name="Hubbard S.S."/>
            <person name="Banfield J.F."/>
        </authorList>
    </citation>
    <scope>NUCLEOTIDE SEQUENCE [LARGE SCALE GENOMIC DNA]</scope>
</reference>
<evidence type="ECO:0000313" key="2">
    <source>
        <dbReference type="Proteomes" id="UP000178943"/>
    </source>
</evidence>
<evidence type="ECO:0000313" key="1">
    <source>
        <dbReference type="EMBL" id="OGF64132.1"/>
    </source>
</evidence>